<dbReference type="SUPFAM" id="SSF103190">
    <property type="entry name" value="Sensory domain-like"/>
    <property type="match status" value="1"/>
</dbReference>
<dbReference type="InterPro" id="IPR000160">
    <property type="entry name" value="GGDEF_dom"/>
</dbReference>
<dbReference type="GO" id="GO:0005886">
    <property type="term" value="C:plasma membrane"/>
    <property type="evidence" value="ECO:0007669"/>
    <property type="project" value="UniProtKB-SubCell"/>
</dbReference>
<keyword evidence="10" id="KW-0547">Nucleotide-binding</keyword>
<dbReference type="Gene3D" id="3.30.70.270">
    <property type="match status" value="1"/>
</dbReference>
<evidence type="ECO:0000259" key="20">
    <source>
        <dbReference type="PROSITE" id="PS50887"/>
    </source>
</evidence>
<dbReference type="CDD" id="cd01949">
    <property type="entry name" value="GGDEF"/>
    <property type="match status" value="1"/>
</dbReference>
<keyword evidence="13 19" id="KW-1133">Transmembrane helix</keyword>
<dbReference type="Pfam" id="PF00990">
    <property type="entry name" value="GGDEF"/>
    <property type="match status" value="1"/>
</dbReference>
<keyword evidence="11" id="KW-0460">Magnesium</keyword>
<dbReference type="SUPFAM" id="SSF55073">
    <property type="entry name" value="Nucleotide cyclase"/>
    <property type="match status" value="1"/>
</dbReference>
<gene>
    <name evidence="21" type="primary">yedQ</name>
    <name evidence="21" type="ORF">E1N52_00290</name>
</gene>
<dbReference type="Proteomes" id="UP000295606">
    <property type="component" value="Unassembled WGS sequence"/>
</dbReference>
<evidence type="ECO:0000256" key="18">
    <source>
        <dbReference type="SAM" id="MobiDB-lite"/>
    </source>
</evidence>
<dbReference type="InterPro" id="IPR029787">
    <property type="entry name" value="Nucleotide_cyclase"/>
</dbReference>
<keyword evidence="7" id="KW-0808">Transferase</keyword>
<dbReference type="EC" id="2.7.7.65" evidence="4"/>
<evidence type="ECO:0000256" key="3">
    <source>
        <dbReference type="ARBA" id="ARBA00011738"/>
    </source>
</evidence>
<evidence type="ECO:0000256" key="7">
    <source>
        <dbReference type="ARBA" id="ARBA00022679"/>
    </source>
</evidence>
<dbReference type="SMART" id="SM00267">
    <property type="entry name" value="GGDEF"/>
    <property type="match status" value="1"/>
</dbReference>
<comment type="subcellular location">
    <subcellularLocation>
        <location evidence="1">Cell inner membrane</location>
        <topology evidence="1">Multi-pass membrane protein</topology>
    </subcellularLocation>
</comment>
<comment type="catalytic activity">
    <reaction evidence="16">
        <text>2 GTP = 3',3'-c-di-GMP + 2 diphosphate</text>
        <dbReference type="Rhea" id="RHEA:24898"/>
        <dbReference type="ChEBI" id="CHEBI:33019"/>
        <dbReference type="ChEBI" id="CHEBI:37565"/>
        <dbReference type="ChEBI" id="CHEBI:58805"/>
        <dbReference type="EC" id="2.7.7.65"/>
    </reaction>
</comment>
<evidence type="ECO:0000256" key="13">
    <source>
        <dbReference type="ARBA" id="ARBA00022989"/>
    </source>
</evidence>
<name>A0A4R5LLW5_9BURK</name>
<dbReference type="GO" id="GO:0046872">
    <property type="term" value="F:metal ion binding"/>
    <property type="evidence" value="ECO:0007669"/>
    <property type="project" value="UniProtKB-KW"/>
</dbReference>
<evidence type="ECO:0000256" key="4">
    <source>
        <dbReference type="ARBA" id="ARBA00012528"/>
    </source>
</evidence>
<dbReference type="PROSITE" id="PS50887">
    <property type="entry name" value="GGDEF"/>
    <property type="match status" value="1"/>
</dbReference>
<evidence type="ECO:0000313" key="22">
    <source>
        <dbReference type="Proteomes" id="UP000295606"/>
    </source>
</evidence>
<feature type="compositionally biased region" description="Basic and acidic residues" evidence="18">
    <location>
        <begin position="8"/>
        <end position="22"/>
    </location>
</feature>
<comment type="pathway">
    <text evidence="2">Glycan metabolism; bacterial cellulose biosynthesis.</text>
</comment>
<evidence type="ECO:0000256" key="19">
    <source>
        <dbReference type="SAM" id="Phobius"/>
    </source>
</evidence>
<evidence type="ECO:0000256" key="6">
    <source>
        <dbReference type="ARBA" id="ARBA00022519"/>
    </source>
</evidence>
<dbReference type="NCBIfam" id="TIGR00254">
    <property type="entry name" value="GGDEF"/>
    <property type="match status" value="1"/>
</dbReference>
<comment type="caution">
    <text evidence="21">The sequence shown here is derived from an EMBL/GenBank/DDBJ whole genome shotgun (WGS) entry which is preliminary data.</text>
</comment>
<evidence type="ECO:0000256" key="11">
    <source>
        <dbReference type="ARBA" id="ARBA00022842"/>
    </source>
</evidence>
<evidence type="ECO:0000256" key="14">
    <source>
        <dbReference type="ARBA" id="ARBA00023136"/>
    </source>
</evidence>
<dbReference type="Gene3D" id="3.30.450.20">
    <property type="entry name" value="PAS domain"/>
    <property type="match status" value="1"/>
</dbReference>
<keyword evidence="12" id="KW-0135">Cellulose biosynthesis</keyword>
<evidence type="ECO:0000256" key="10">
    <source>
        <dbReference type="ARBA" id="ARBA00022741"/>
    </source>
</evidence>
<keyword evidence="6" id="KW-0997">Cell inner membrane</keyword>
<dbReference type="Pfam" id="PF17151">
    <property type="entry name" value="CHASE7"/>
    <property type="match status" value="1"/>
</dbReference>
<dbReference type="GO" id="GO:0030244">
    <property type="term" value="P:cellulose biosynthetic process"/>
    <property type="evidence" value="ECO:0007669"/>
    <property type="project" value="UniProtKB-KW"/>
</dbReference>
<dbReference type="UniPathway" id="UPA00599"/>
<sequence length="624" mass="68139">MLCSSRCPETRRRAPPHRDARASNRCPGGFMQHTPGRTRPHGFSSMVMRHPHLVVTVCFLAAMALVSGVGLRQLYQMTRYDLHSRQRDLEVRAVGVDALISAERRRLLFLRDYAEHLLASPSQQRVGLQNPKVQAALRDSDQPQWDAPGAMDGPRVFGTNAQGLAGIDGFDRDAAALPADIVLARSISPLLAISQHADALQSTVAYISANGLYVLSPERPDAHAPDLLRRFSTMPYYRLHATGQNAGHDIVWTPIYTESKKGEAIATLSAPVYTNGRFRGAVVMDVAPSRLLSLQLATSNLTDDDSPVEFGLLNSNGDLVYFVDGKITSQRPARFDPYLLDMARTQAAAWMARGQGYVERSGRYLLFQHVGESHWILLTDTDDSELTLAAARRVFSSPLIVAWLAIAVLLIGTLRVVKHIFGQYVEASTRLETLARSDPLTGLANRRRFQEAFDETLERAARESGDEATTPAMALLMLDIDYFKRVNDRFGHAAGDRVLVIFADILRGNLRSAEMPARVGGEEFAALLPGADLATAAAVAERIRQAVEAHAANAAQTASMPGEAVNPDAIAFTVSIGVAASPADCPAHYEALMQIADRRLYAAKESGRNRVVAEDSRSIDPARA</sequence>
<dbReference type="GO" id="GO:0000166">
    <property type="term" value="F:nucleotide binding"/>
    <property type="evidence" value="ECO:0007669"/>
    <property type="project" value="UniProtKB-KW"/>
</dbReference>
<dbReference type="OrthoDB" id="9813903at2"/>
<evidence type="ECO:0000256" key="2">
    <source>
        <dbReference type="ARBA" id="ARBA00005186"/>
    </source>
</evidence>
<dbReference type="InterPro" id="IPR050469">
    <property type="entry name" value="Diguanylate_Cyclase"/>
</dbReference>
<keyword evidence="9" id="KW-0479">Metal-binding</keyword>
<evidence type="ECO:0000313" key="21">
    <source>
        <dbReference type="EMBL" id="TDG10737.1"/>
    </source>
</evidence>
<protein>
    <recommendedName>
        <fullName evidence="4">diguanylate cyclase</fullName>
        <ecNumber evidence="4">2.7.7.65</ecNumber>
    </recommendedName>
    <alternativeName>
        <fullName evidence="15">Cellulose synthesis regulatory protein</fullName>
    </alternativeName>
</protein>
<feature type="transmembrane region" description="Helical" evidence="19">
    <location>
        <begin position="394"/>
        <end position="414"/>
    </location>
</feature>
<evidence type="ECO:0000256" key="8">
    <source>
        <dbReference type="ARBA" id="ARBA00022692"/>
    </source>
</evidence>
<dbReference type="UniPathway" id="UPA00694"/>
<dbReference type="InterPro" id="IPR043128">
    <property type="entry name" value="Rev_trsase/Diguanyl_cyclase"/>
</dbReference>
<keyword evidence="8 19" id="KW-0812">Transmembrane</keyword>
<feature type="domain" description="GGDEF" evidence="20">
    <location>
        <begin position="471"/>
        <end position="616"/>
    </location>
</feature>
<evidence type="ECO:0000256" key="12">
    <source>
        <dbReference type="ARBA" id="ARBA00022916"/>
    </source>
</evidence>
<accession>A0A4R5LLW5</accession>
<dbReference type="GO" id="GO:0052621">
    <property type="term" value="F:diguanylate cyclase activity"/>
    <property type="evidence" value="ECO:0007669"/>
    <property type="project" value="UniProtKB-EC"/>
</dbReference>
<organism evidence="21 22">
    <name type="scientific">Paraburkholderia guartelaensis</name>
    <dbReference type="NCBI Taxonomy" id="2546446"/>
    <lineage>
        <taxon>Bacteria</taxon>
        <taxon>Pseudomonadati</taxon>
        <taxon>Pseudomonadota</taxon>
        <taxon>Betaproteobacteria</taxon>
        <taxon>Burkholderiales</taxon>
        <taxon>Burkholderiaceae</taxon>
        <taxon>Paraburkholderia</taxon>
    </lineage>
</organism>
<keyword evidence="14 19" id="KW-0472">Membrane</keyword>
<evidence type="ECO:0000256" key="17">
    <source>
        <dbReference type="ARBA" id="ARBA00045634"/>
    </source>
</evidence>
<dbReference type="PANTHER" id="PTHR45138">
    <property type="entry name" value="REGULATORY COMPONENTS OF SENSORY TRANSDUCTION SYSTEM"/>
    <property type="match status" value="1"/>
</dbReference>
<reference evidence="21 22" key="1">
    <citation type="submission" date="2019-03" db="EMBL/GenBank/DDBJ databases">
        <title>Paraburkholderia sp. isolated from native Mimosa gymnas in Guartela State Park, Brazil.</title>
        <authorList>
            <person name="Paulitsch F."/>
            <person name="Hungria M."/>
            <person name="Delamuta J.R.M."/>
            <person name="Ribeiro R.A."/>
            <person name="Dall'Agnol R."/>
            <person name="Silva J.S.B."/>
        </authorList>
    </citation>
    <scope>NUCLEOTIDE SEQUENCE [LARGE SCALE GENOMIC DNA]</scope>
    <source>
        <strain evidence="21 22">CNPSo 3008</strain>
    </source>
</reference>
<evidence type="ECO:0000256" key="16">
    <source>
        <dbReference type="ARBA" id="ARBA00034247"/>
    </source>
</evidence>
<dbReference type="InterPro" id="IPR033416">
    <property type="entry name" value="CHASE7"/>
</dbReference>
<evidence type="ECO:0000256" key="15">
    <source>
        <dbReference type="ARBA" id="ARBA00031311"/>
    </source>
</evidence>
<comment type="subunit">
    <text evidence="3">Homodimer.</text>
</comment>
<proteinExistence type="predicted"/>
<dbReference type="FunFam" id="3.30.70.270:FF:000001">
    <property type="entry name" value="Diguanylate cyclase domain protein"/>
    <property type="match status" value="1"/>
</dbReference>
<dbReference type="GO" id="GO:0043709">
    <property type="term" value="P:cell adhesion involved in single-species biofilm formation"/>
    <property type="evidence" value="ECO:0007669"/>
    <property type="project" value="TreeGrafter"/>
</dbReference>
<dbReference type="AlphaFoldDB" id="A0A4R5LLW5"/>
<dbReference type="PANTHER" id="PTHR45138:SF9">
    <property type="entry name" value="DIGUANYLATE CYCLASE DGCM-RELATED"/>
    <property type="match status" value="1"/>
</dbReference>
<dbReference type="GO" id="GO:1902201">
    <property type="term" value="P:negative regulation of bacterial-type flagellum-dependent cell motility"/>
    <property type="evidence" value="ECO:0007669"/>
    <property type="project" value="TreeGrafter"/>
</dbReference>
<keyword evidence="5" id="KW-1003">Cell membrane</keyword>
<comment type="function">
    <text evidence="17">Catalyzes the synthesis of cyclic-di-GMP (c-di-GMP) via the condensation of 2 GTP molecules. Cyclic-di-GMP is a second messenger which controls cell surface-associated traits in bacteria. Involved in the regulation of cellulose production.</text>
</comment>
<evidence type="ECO:0000256" key="9">
    <source>
        <dbReference type="ARBA" id="ARBA00022723"/>
    </source>
</evidence>
<dbReference type="InterPro" id="IPR029151">
    <property type="entry name" value="Sensor-like_sf"/>
</dbReference>
<evidence type="ECO:0000256" key="1">
    <source>
        <dbReference type="ARBA" id="ARBA00004429"/>
    </source>
</evidence>
<evidence type="ECO:0000256" key="5">
    <source>
        <dbReference type="ARBA" id="ARBA00022475"/>
    </source>
</evidence>
<dbReference type="EMBL" id="SMOD01000001">
    <property type="protein sequence ID" value="TDG10737.1"/>
    <property type="molecule type" value="Genomic_DNA"/>
</dbReference>
<feature type="region of interest" description="Disordered" evidence="18">
    <location>
        <begin position="1"/>
        <end position="35"/>
    </location>
</feature>
<feature type="transmembrane region" description="Helical" evidence="19">
    <location>
        <begin position="53"/>
        <end position="75"/>
    </location>
</feature>